<dbReference type="RefSeq" id="WP_200972095.1">
    <property type="nucleotide sequence ID" value="NZ_CP065592.1"/>
</dbReference>
<feature type="chain" id="PRO_5032521307" description="Transporter" evidence="1">
    <location>
        <begin position="24"/>
        <end position="265"/>
    </location>
</feature>
<dbReference type="AlphaFoldDB" id="A0A7T2LMB6"/>
<evidence type="ECO:0000313" key="2">
    <source>
        <dbReference type="EMBL" id="QPQ55420.1"/>
    </source>
</evidence>
<evidence type="ECO:0000256" key="1">
    <source>
        <dbReference type="SAM" id="SignalP"/>
    </source>
</evidence>
<proteinExistence type="predicted"/>
<sequence length="265" mass="29569">MLNRIARNVLLLASVALPSGAWAQGFVMERGEGRVIVTGIYSHSSKQFDDDGDVIDIMDYRQAQIYLNGEYGLTDDLTLLLTPSFRDISIDDRPERDETGFQFVDIGARYRVAHIGNTHFSVQAKVRIPADTFRDELAQVSIEGTAYDFRGQIGHGFQMGGKDAFIIGDAGYTVREDDPPNEIHADVIFGYRPAPRVLLLANLYNTFSDGEGRNGFPDYRYHNLFLSGVYDINDTVSLHLGGLMTVDGENALRERGLLLGAWLHF</sequence>
<dbReference type="Proteomes" id="UP000594873">
    <property type="component" value="Chromosome"/>
</dbReference>
<evidence type="ECO:0000313" key="3">
    <source>
        <dbReference type="Proteomes" id="UP000594873"/>
    </source>
</evidence>
<keyword evidence="1" id="KW-0732">Signal</keyword>
<feature type="signal peptide" evidence="1">
    <location>
        <begin position="1"/>
        <end position="23"/>
    </location>
</feature>
<protein>
    <recommendedName>
        <fullName evidence="4">Transporter</fullName>
    </recommendedName>
</protein>
<reference evidence="2 3" key="1">
    <citation type="submission" date="2020-11" db="EMBL/GenBank/DDBJ databases">
        <title>Genome seq and assembly of Sphingosinicella sp.</title>
        <authorList>
            <person name="Chhetri G."/>
        </authorList>
    </citation>
    <scope>NUCLEOTIDE SEQUENCE [LARGE SCALE GENOMIC DNA]</scope>
    <source>
        <strain evidence="2 3">UDD2</strain>
    </source>
</reference>
<keyword evidence="3" id="KW-1185">Reference proteome</keyword>
<accession>A0A7T2LMB6</accession>
<evidence type="ECO:0008006" key="4">
    <source>
        <dbReference type="Google" id="ProtNLM"/>
    </source>
</evidence>
<name>A0A7T2LMB6_9SPHN</name>
<organism evidence="2 3">
    <name type="scientific">Allosphingosinicella flava</name>
    <dbReference type="NCBI Taxonomy" id="2771430"/>
    <lineage>
        <taxon>Bacteria</taxon>
        <taxon>Pseudomonadati</taxon>
        <taxon>Pseudomonadota</taxon>
        <taxon>Alphaproteobacteria</taxon>
        <taxon>Sphingomonadales</taxon>
        <taxon>Sphingomonadaceae</taxon>
        <taxon>Allosphingosinicella</taxon>
    </lineage>
</organism>
<dbReference type="KEGG" id="sflv:IC614_02070"/>
<gene>
    <name evidence="2" type="ORF">IC614_02070</name>
</gene>
<dbReference type="EMBL" id="CP065592">
    <property type="protein sequence ID" value="QPQ55420.1"/>
    <property type="molecule type" value="Genomic_DNA"/>
</dbReference>